<name>A0A383E3K1_9ZZZZ</name>
<dbReference type="AlphaFoldDB" id="A0A383E3K1"/>
<accession>A0A383E3K1</accession>
<sequence length="116" mass="13546">MKQNRKRELIIIGVFILTPVIVVAAEFQFNWLEHMIGSYLESTNDQRDRLAKFVEQDARSFEASKMLENLLTRKETGTGEDPKPEETRISSGVVRLQKNHRMIMTAKQFKEVHQKL</sequence>
<gene>
    <name evidence="1" type="ORF">METZ01_LOCUS504220</name>
</gene>
<feature type="non-terminal residue" evidence="1">
    <location>
        <position position="116"/>
    </location>
</feature>
<protein>
    <submittedName>
        <fullName evidence="1">Uncharacterized protein</fullName>
    </submittedName>
</protein>
<proteinExistence type="predicted"/>
<evidence type="ECO:0000313" key="1">
    <source>
        <dbReference type="EMBL" id="SVE51366.1"/>
    </source>
</evidence>
<dbReference type="EMBL" id="UINC01222538">
    <property type="protein sequence ID" value="SVE51366.1"/>
    <property type="molecule type" value="Genomic_DNA"/>
</dbReference>
<organism evidence="1">
    <name type="scientific">marine metagenome</name>
    <dbReference type="NCBI Taxonomy" id="408172"/>
    <lineage>
        <taxon>unclassified sequences</taxon>
        <taxon>metagenomes</taxon>
        <taxon>ecological metagenomes</taxon>
    </lineage>
</organism>
<reference evidence="1" key="1">
    <citation type="submission" date="2018-05" db="EMBL/GenBank/DDBJ databases">
        <authorList>
            <person name="Lanie J.A."/>
            <person name="Ng W.-L."/>
            <person name="Kazmierczak K.M."/>
            <person name="Andrzejewski T.M."/>
            <person name="Davidsen T.M."/>
            <person name="Wayne K.J."/>
            <person name="Tettelin H."/>
            <person name="Glass J.I."/>
            <person name="Rusch D."/>
            <person name="Podicherti R."/>
            <person name="Tsui H.-C.T."/>
            <person name="Winkler M.E."/>
        </authorList>
    </citation>
    <scope>NUCLEOTIDE SEQUENCE</scope>
</reference>